<keyword evidence="3" id="KW-1185">Reference proteome</keyword>
<proteinExistence type="predicted"/>
<organism evidence="2 3">
    <name type="scientific">Tritrichomonas musculus</name>
    <dbReference type="NCBI Taxonomy" id="1915356"/>
    <lineage>
        <taxon>Eukaryota</taxon>
        <taxon>Metamonada</taxon>
        <taxon>Parabasalia</taxon>
        <taxon>Tritrichomonadida</taxon>
        <taxon>Tritrichomonadidae</taxon>
        <taxon>Tritrichomonas</taxon>
    </lineage>
</organism>
<evidence type="ECO:0000313" key="2">
    <source>
        <dbReference type="EMBL" id="KAK8896794.1"/>
    </source>
</evidence>
<gene>
    <name evidence="2" type="ORF">M9Y10_014714</name>
</gene>
<accession>A0ABR2L0D2</accession>
<name>A0ABR2L0D2_9EUKA</name>
<evidence type="ECO:0000313" key="3">
    <source>
        <dbReference type="Proteomes" id="UP001470230"/>
    </source>
</evidence>
<sequence>MNDKNFSLIEQYHTKENEEEEREREIDKILHQTPYEGQQIILSDDLNDNSDDQESEIEFLKEKHIMNLSMKQKKHQHKPPDNTSIQIKSLNNTKSPPYVENALFQDTPRQPDLKHAPQINLGIDNQNLSYTFGTQKIFEISGYKVSKISQSIKRQEVEKALKQIFGTHVSPKIITIIFLEVAKNVPSLDLKITRQMQRCTDKFYEELYPYLKDFLSNITKNHIRRVREMNQS</sequence>
<dbReference type="EMBL" id="JAPFFF010000002">
    <property type="protein sequence ID" value="KAK8896794.1"/>
    <property type="molecule type" value="Genomic_DNA"/>
</dbReference>
<reference evidence="2 3" key="1">
    <citation type="submission" date="2024-04" db="EMBL/GenBank/DDBJ databases">
        <title>Tritrichomonas musculus Genome.</title>
        <authorList>
            <person name="Alves-Ferreira E."/>
            <person name="Grigg M."/>
            <person name="Lorenzi H."/>
            <person name="Galac M."/>
        </authorList>
    </citation>
    <scope>NUCLEOTIDE SEQUENCE [LARGE SCALE GENOMIC DNA]</scope>
    <source>
        <strain evidence="2 3">EAF2021</strain>
    </source>
</reference>
<protein>
    <submittedName>
        <fullName evidence="2">Uncharacterized protein</fullName>
    </submittedName>
</protein>
<evidence type="ECO:0000256" key="1">
    <source>
        <dbReference type="SAM" id="MobiDB-lite"/>
    </source>
</evidence>
<comment type="caution">
    <text evidence="2">The sequence shown here is derived from an EMBL/GenBank/DDBJ whole genome shotgun (WGS) entry which is preliminary data.</text>
</comment>
<feature type="region of interest" description="Disordered" evidence="1">
    <location>
        <begin position="1"/>
        <end position="23"/>
    </location>
</feature>
<dbReference type="Proteomes" id="UP001470230">
    <property type="component" value="Unassembled WGS sequence"/>
</dbReference>